<dbReference type="InterPro" id="IPR016024">
    <property type="entry name" value="ARM-type_fold"/>
</dbReference>
<reference evidence="4" key="1">
    <citation type="submission" date="2024-02" db="EMBL/GenBank/DDBJ databases">
        <authorList>
            <consortium name="ELIXIR-Norway"/>
            <consortium name="Elixir Norway"/>
        </authorList>
    </citation>
    <scope>NUCLEOTIDE SEQUENCE</scope>
</reference>
<accession>A0ABP0TGL9</accession>
<proteinExistence type="inferred from homology"/>
<keyword evidence="5" id="KW-1185">Reference proteome</keyword>
<evidence type="ECO:0000313" key="4">
    <source>
        <dbReference type="EMBL" id="CAK9196165.1"/>
    </source>
</evidence>
<name>A0ABP0TGL9_9BRYO</name>
<gene>
    <name evidence="4" type="ORF">CSSPTR1EN2_LOCUS3337</name>
</gene>
<organism evidence="4 5">
    <name type="scientific">Sphagnum troendelagicum</name>
    <dbReference type="NCBI Taxonomy" id="128251"/>
    <lineage>
        <taxon>Eukaryota</taxon>
        <taxon>Viridiplantae</taxon>
        <taxon>Streptophyta</taxon>
        <taxon>Embryophyta</taxon>
        <taxon>Bryophyta</taxon>
        <taxon>Sphagnophytina</taxon>
        <taxon>Sphagnopsida</taxon>
        <taxon>Sphagnales</taxon>
        <taxon>Sphagnaceae</taxon>
        <taxon>Sphagnum</taxon>
    </lineage>
</organism>
<dbReference type="Pfam" id="PF22966">
    <property type="entry name" value="INTS7_C_plants"/>
    <property type="match status" value="1"/>
</dbReference>
<dbReference type="InterPro" id="IPR055195">
    <property type="entry name" value="INTS7_C_plant"/>
</dbReference>
<dbReference type="InterPro" id="IPR056516">
    <property type="entry name" value="INTS7_N"/>
</dbReference>
<evidence type="ECO:0000256" key="1">
    <source>
        <dbReference type="ARBA" id="ARBA00008565"/>
    </source>
</evidence>
<dbReference type="EMBL" id="OZ019903">
    <property type="protein sequence ID" value="CAK9196165.1"/>
    <property type="molecule type" value="Genomic_DNA"/>
</dbReference>
<comment type="similarity">
    <text evidence="1">Belongs to the Integrator subunit 7 family.</text>
</comment>
<dbReference type="PANTHER" id="PTHR13322">
    <property type="entry name" value="C1ORF73 PROTEIN"/>
    <property type="match status" value="1"/>
</dbReference>
<evidence type="ECO:0008006" key="6">
    <source>
        <dbReference type="Google" id="ProtNLM"/>
    </source>
</evidence>
<dbReference type="SUPFAM" id="SSF48371">
    <property type="entry name" value="ARM repeat"/>
    <property type="match status" value="1"/>
</dbReference>
<dbReference type="InterPro" id="IPR011989">
    <property type="entry name" value="ARM-like"/>
</dbReference>
<evidence type="ECO:0000259" key="2">
    <source>
        <dbReference type="Pfam" id="PF22966"/>
    </source>
</evidence>
<feature type="domain" description="Integrator complex subunit 7-like C-terminal" evidence="2">
    <location>
        <begin position="1123"/>
        <end position="1321"/>
    </location>
</feature>
<dbReference type="PANTHER" id="PTHR13322:SF2">
    <property type="entry name" value="INTEGRATOR COMPLEX SUBUNIT 7"/>
    <property type="match status" value="1"/>
</dbReference>
<sequence length="1322" mass="145119">MGEQGVAGGMSGGTSSTYGLPDIAAAKSIPWNVELDRGLRSSKLGANLEAVLKAGPRLVWWSQEPVPCAAAASLYKLEAGQDRTFSNAIVQRLAETFRTGNNFTRLCVLKVFLLTVKEGKGKRGKHSDGQGKGDSKGLLTKERIANHVEMLRKVKVVMDSGDVVGRALALRMIGCLAEIASDSADVHRIVIEALQSPHQIEVEAAFFAMGRLCELSTTFAAMSFDQVVVMVNAMETPPKVQRLAIRIFAKVGLSPSLSSQAQKRGTEILLRLANTETVTAMLVSLTDLALESVVTIRPQVELLTAYISADPRAEVRALALQCFLRLIPQAARAGAFGSSEFNVLLAIIEDSNTVPALHILALQVIRKLLRHYTTTITSENQERLILLTELCTFHSDWQVAQAALACLVEIAAYSSKLKSDHGLQYKFFGHATQATEAEVGRNDDSVGIYHNATSFDFITRVGLLLCDHLAIVGSSIKGVSKDTKSLLLEKVHSLCTLVVQLSHKCPQALPLMVESVVGIVKVVVHENFGGPQQGKPEGEETAAETREMDIDSEGGVKLSLKKNASMECQESQVVISLTDHEDRSDLWLVFVLTLCKCIFVCVRGLELNVNRSAKAYPILRNLAVEVSMLDPPCEVLRGLLPAVLHTCSLQSQYAYLEVRSLVETAVDKMMGIRDFWAVYRIATEAAVSGLWTVASHAFSILSSRVQSDGCYFWLEGLTKLAAAEASLTIDGSDVDSSGPHGMKAAKEVLTEVPISSEFSGSAETKSTQIKTDAEFGRRTEIGGDDDTQKCGMDSSGCGLKFSHGSYENDGFRFGEAASRAIPMFQSAAQSLAAGVCLERTFEFQRRVISLRLRLIQAVAELSKQVSLICANFQVVDSRYRIGKLAGPQKGQGMERRGLYDMNIGILEPDVYGVNSRGNSSRIRRKGGEDQAGDCFVEEQYVRQENWRFRVFAVKAVSKAAQLRILTRELDLFSISFPGMDKESFHLLCEWAVSCSLLAFCTSCVFSKANAGCPDLEPRQAARDLNQRLKKCYGYESSQLSNFSAHLTEKLGSQELASQIPGRFLNFCQWAIRSVFELLEESEAAGLKKVQERVGLLLKRIIGEWIRLPSYAPRFFFCTWPRVGVELHVVQSGMEESTDITVTQGSTILLNLCVQLTHLPSRTSCKINTVFCIVSIKHEETSSLLEEDLYAGWRIGFNESDVLSRNQSEDYSVVENLIRRSMIDSGSPESLILEQEMISTHDTSKSTKSEIWTSLKPAESVLGRSFFSGSVDAKGLCYSSCLLDVTSFGCGNYQISLHCVGVDAQSRPWVLLSSHVRHTFKIV</sequence>
<evidence type="ECO:0000259" key="3">
    <source>
        <dbReference type="Pfam" id="PF24436"/>
    </source>
</evidence>
<dbReference type="InterPro" id="IPR033060">
    <property type="entry name" value="INTS7"/>
</dbReference>
<feature type="domain" description="Integrator complex subunit 7 N-terminal" evidence="3">
    <location>
        <begin position="142"/>
        <end position="520"/>
    </location>
</feature>
<dbReference type="Gene3D" id="1.25.10.10">
    <property type="entry name" value="Leucine-rich Repeat Variant"/>
    <property type="match status" value="1"/>
</dbReference>
<protein>
    <recommendedName>
        <fullName evidence="6">ARM repeat superfamily protein</fullName>
    </recommendedName>
</protein>
<dbReference type="Proteomes" id="UP001497512">
    <property type="component" value="Chromosome 11"/>
</dbReference>
<evidence type="ECO:0000313" key="5">
    <source>
        <dbReference type="Proteomes" id="UP001497512"/>
    </source>
</evidence>
<dbReference type="Pfam" id="PF24436">
    <property type="entry name" value="INTS7_N"/>
    <property type="match status" value="1"/>
</dbReference>